<dbReference type="KEGG" id="dmr:Deima_0733"/>
<protein>
    <recommendedName>
        <fullName evidence="3">Zn-finger containing protein</fullName>
    </recommendedName>
</protein>
<reference evidence="2" key="2">
    <citation type="submission" date="2011-01" db="EMBL/GenBank/DDBJ databases">
        <title>The complete genome of Deinococcus maricopensis DSM 21211.</title>
        <authorList>
            <consortium name="US DOE Joint Genome Institute (JGI-PGF)"/>
            <person name="Lucas S."/>
            <person name="Copeland A."/>
            <person name="Lapidus A."/>
            <person name="Goodwin L."/>
            <person name="Pitluck S."/>
            <person name="Kyrpides N."/>
            <person name="Mavromatis K."/>
            <person name="Pagani I."/>
            <person name="Ivanova N."/>
            <person name="Ovchinnikova G."/>
            <person name="Zeytun A."/>
            <person name="Detter J.C."/>
            <person name="Han C."/>
            <person name="Land M."/>
            <person name="Hauser L."/>
            <person name="Markowitz V."/>
            <person name="Cheng J.-F."/>
            <person name="Hugenholtz P."/>
            <person name="Woyke T."/>
            <person name="Wu D."/>
            <person name="Pukall R."/>
            <person name="Gehrich-Schroeter G."/>
            <person name="Brambilla E."/>
            <person name="Klenk H.-P."/>
            <person name="Eisen J.A."/>
        </authorList>
    </citation>
    <scope>NUCLEOTIDE SEQUENCE [LARGE SCALE GENOMIC DNA]</scope>
    <source>
        <strain evidence="2">DSM 21211 / LMG 22137 / NRRL B-23946 / LB-34</strain>
    </source>
</reference>
<dbReference type="HOGENOM" id="CLU_1060597_0_0_0"/>
<dbReference type="Proteomes" id="UP000008635">
    <property type="component" value="Chromosome"/>
</dbReference>
<dbReference type="STRING" id="709986.Deima_0733"/>
<keyword evidence="2" id="KW-1185">Reference proteome</keyword>
<dbReference type="EMBL" id="CP002454">
    <property type="protein sequence ID" value="ADV66389.1"/>
    <property type="molecule type" value="Genomic_DNA"/>
</dbReference>
<evidence type="ECO:0008006" key="3">
    <source>
        <dbReference type="Google" id="ProtNLM"/>
    </source>
</evidence>
<evidence type="ECO:0000313" key="2">
    <source>
        <dbReference type="Proteomes" id="UP000008635"/>
    </source>
</evidence>
<dbReference type="eggNOG" id="ENOG5031703">
    <property type="taxonomic scope" value="Bacteria"/>
</dbReference>
<sequence>MNFPFRCPACDAATTVPYADTGMHDVRCASCRARYALYLRQHKFETLFDFGARALLDGYGREATLNFASSLERALEFYLRATTLERAAGTDAPLEDAQAALDATWRTVASQSERQLGAFAFAYLTREGRAPDFLTPGALGTDFRNRVVHRGYIPTRAEVDAYAEKVYAITTRLLRDLGDAVTHAQLEQERAFEAHLLALPDDVQPVFLEHSGILRAARHATHGAPVAAPANDPGAFARVLQERAPLIERLFTKMPKRH</sequence>
<accession>E8U5Q0</accession>
<dbReference type="RefSeq" id="WP_013555894.1">
    <property type="nucleotide sequence ID" value="NC_014958.1"/>
</dbReference>
<gene>
    <name evidence="1" type="ordered locus">Deima_0733</name>
</gene>
<dbReference type="OrthoDB" id="9110500at2"/>
<proteinExistence type="predicted"/>
<reference evidence="1 2" key="1">
    <citation type="journal article" date="2011" name="Stand. Genomic Sci.">
        <title>Complete genome sequence of Deinococcus maricopensis type strain (LB-34).</title>
        <authorList>
            <person name="Pukall R."/>
            <person name="Zeytun A."/>
            <person name="Lucas S."/>
            <person name="Lapidus A."/>
            <person name="Hammon N."/>
            <person name="Deshpande S."/>
            <person name="Nolan M."/>
            <person name="Cheng J.F."/>
            <person name="Pitluck S."/>
            <person name="Liolios K."/>
            <person name="Pagani I."/>
            <person name="Mikhailova N."/>
            <person name="Ivanova N."/>
            <person name="Mavromatis K."/>
            <person name="Pati A."/>
            <person name="Tapia R."/>
            <person name="Han C."/>
            <person name="Goodwin L."/>
            <person name="Chen A."/>
            <person name="Palaniappan K."/>
            <person name="Land M."/>
            <person name="Hauser L."/>
            <person name="Chang Y.J."/>
            <person name="Jeffries C.D."/>
            <person name="Brambilla E.M."/>
            <person name="Rohde M."/>
            <person name="Goker M."/>
            <person name="Detter J.C."/>
            <person name="Woyke T."/>
            <person name="Bristow J."/>
            <person name="Eisen J.A."/>
            <person name="Markowitz V."/>
            <person name="Hugenholtz P."/>
            <person name="Kyrpides N.C."/>
            <person name="Klenk H.P."/>
        </authorList>
    </citation>
    <scope>NUCLEOTIDE SEQUENCE [LARGE SCALE GENOMIC DNA]</scope>
    <source>
        <strain evidence="2">DSM 21211 / LMG 22137 / NRRL B-23946 / LB-34</strain>
    </source>
</reference>
<organism evidence="1 2">
    <name type="scientific">Deinococcus maricopensis (strain DSM 21211 / LMG 22137 / NRRL B-23946 / LB-34)</name>
    <dbReference type="NCBI Taxonomy" id="709986"/>
    <lineage>
        <taxon>Bacteria</taxon>
        <taxon>Thermotogati</taxon>
        <taxon>Deinococcota</taxon>
        <taxon>Deinococci</taxon>
        <taxon>Deinococcales</taxon>
        <taxon>Deinococcaceae</taxon>
        <taxon>Deinococcus</taxon>
    </lineage>
</organism>
<name>E8U5Q0_DEIML</name>
<evidence type="ECO:0000313" key="1">
    <source>
        <dbReference type="EMBL" id="ADV66389.1"/>
    </source>
</evidence>
<dbReference type="AlphaFoldDB" id="E8U5Q0"/>